<reference evidence="2" key="2">
    <citation type="journal article" date="2023" name="BMC Genomics">
        <title>Pest status, molecular evolution, and epigenetic factors derived from the genome assembly of Frankliniella fusca, a thysanopteran phytovirus vector.</title>
        <authorList>
            <person name="Catto M.A."/>
            <person name="Labadie P.E."/>
            <person name="Jacobson A.L."/>
            <person name="Kennedy G.G."/>
            <person name="Srinivasan R."/>
            <person name="Hunt B.G."/>
        </authorList>
    </citation>
    <scope>NUCLEOTIDE SEQUENCE</scope>
    <source>
        <strain evidence="2">PL_HMW_Pooled</strain>
    </source>
</reference>
<proteinExistence type="predicted"/>
<feature type="compositionally biased region" description="Polar residues" evidence="1">
    <location>
        <begin position="17"/>
        <end position="47"/>
    </location>
</feature>
<organism evidence="2 3">
    <name type="scientific">Frankliniella fusca</name>
    <dbReference type="NCBI Taxonomy" id="407009"/>
    <lineage>
        <taxon>Eukaryota</taxon>
        <taxon>Metazoa</taxon>
        <taxon>Ecdysozoa</taxon>
        <taxon>Arthropoda</taxon>
        <taxon>Hexapoda</taxon>
        <taxon>Insecta</taxon>
        <taxon>Pterygota</taxon>
        <taxon>Neoptera</taxon>
        <taxon>Paraneoptera</taxon>
        <taxon>Thysanoptera</taxon>
        <taxon>Terebrantia</taxon>
        <taxon>Thripoidea</taxon>
        <taxon>Thripidae</taxon>
        <taxon>Frankliniella</taxon>
    </lineage>
</organism>
<evidence type="ECO:0000313" key="2">
    <source>
        <dbReference type="EMBL" id="KAK3924802.1"/>
    </source>
</evidence>
<feature type="compositionally biased region" description="Acidic residues" evidence="1">
    <location>
        <begin position="50"/>
        <end position="62"/>
    </location>
</feature>
<feature type="compositionally biased region" description="Acidic residues" evidence="1">
    <location>
        <begin position="182"/>
        <end position="199"/>
    </location>
</feature>
<keyword evidence="3" id="KW-1185">Reference proteome</keyword>
<feature type="compositionally biased region" description="Basic residues" evidence="1">
    <location>
        <begin position="135"/>
        <end position="147"/>
    </location>
</feature>
<feature type="region of interest" description="Disordered" evidence="1">
    <location>
        <begin position="1"/>
        <end position="65"/>
    </location>
</feature>
<reference evidence="2" key="1">
    <citation type="submission" date="2021-07" db="EMBL/GenBank/DDBJ databases">
        <authorList>
            <person name="Catto M.A."/>
            <person name="Jacobson A."/>
            <person name="Kennedy G."/>
            <person name="Labadie P."/>
            <person name="Hunt B.G."/>
            <person name="Srinivasan R."/>
        </authorList>
    </citation>
    <scope>NUCLEOTIDE SEQUENCE</scope>
    <source>
        <strain evidence="2">PL_HMW_Pooled</strain>
        <tissue evidence="2">Head</tissue>
    </source>
</reference>
<dbReference type="AlphaFoldDB" id="A0AAE1LNR7"/>
<dbReference type="Proteomes" id="UP001219518">
    <property type="component" value="Unassembled WGS sequence"/>
</dbReference>
<protein>
    <submittedName>
        <fullName evidence="2">KAT8 regulatory NSL complex subunit 1-like protein</fullName>
    </submittedName>
</protein>
<name>A0AAE1LNR7_9NEOP</name>
<feature type="region of interest" description="Disordered" evidence="1">
    <location>
        <begin position="122"/>
        <end position="229"/>
    </location>
</feature>
<evidence type="ECO:0000313" key="3">
    <source>
        <dbReference type="Proteomes" id="UP001219518"/>
    </source>
</evidence>
<dbReference type="EMBL" id="JAHWGI010001201">
    <property type="protein sequence ID" value="KAK3924802.1"/>
    <property type="molecule type" value="Genomic_DNA"/>
</dbReference>
<feature type="compositionally biased region" description="Polar residues" evidence="1">
    <location>
        <begin position="156"/>
        <end position="167"/>
    </location>
</feature>
<accession>A0AAE1LNR7</accession>
<sequence>MALVNAIKTGTKDLLRNDNSGSVSDKTTNASVTNSEMSQTVTDSKGNYETGDESSEEDDDPNKEEAERVLRQYVKSDFINSLSPYDHLALRRKCSNWLRMQNCGLPTSARPNLPVPESALITDETSSKENSPPSKRTKSQRPLRKSSRVNLLKPNKSLTQSANTNDKGSGGSRRQLIKPVGEDDNVQDDRDGDEDDNDSGDTLSANDMYKLPPNLENMKTGEELSSQKPHLPSFDVEEILLKEEKTKNLVQHLKDGYLFVEKIRKMIFRTLVRHVCHKTMDHPTKFTGTMKEGLAKSLVVKYPQFQKLVMVPEQTPWSHIVAHFQNIFKRVLTQLPVEQRPRKGKKYRKKKTNATSDVDLDLLKTINPITANREAILDGMKKSYQIRVALREKGDSITEIIEKFPHFQHQCGQTISMEFELMYPNASDMVRMLTPLIPKVLDKYGAVKNYSVKCGLNEMKVFQHLCSMLPHSIDRDASAFPVEKELLCLLKSGKSVDDYVDGRRAKSAGAVQPYLLGITGIATNEILKYFLVLDSSKIDLGNCTFLRAVDWLFKSYHVFNVHYPISWRNFFRFLQTCVYKVFVGNHDDVIPSAQNLFSKLLSL</sequence>
<dbReference type="PANTHER" id="PTHR31025:SF9">
    <property type="entry name" value="SI:DKEY-286J15.1"/>
    <property type="match status" value="1"/>
</dbReference>
<comment type="caution">
    <text evidence="2">The sequence shown here is derived from an EMBL/GenBank/DDBJ whole genome shotgun (WGS) entry which is preliminary data.</text>
</comment>
<gene>
    <name evidence="2" type="ORF">KUF71_012936</name>
</gene>
<dbReference type="PANTHER" id="PTHR31025">
    <property type="entry name" value="SI:CH211-196P9.1-RELATED"/>
    <property type="match status" value="1"/>
</dbReference>
<evidence type="ECO:0000256" key="1">
    <source>
        <dbReference type="SAM" id="MobiDB-lite"/>
    </source>
</evidence>